<evidence type="ECO:0000313" key="1">
    <source>
        <dbReference type="EMBL" id="CAF4358317.1"/>
    </source>
</evidence>
<proteinExistence type="predicted"/>
<gene>
    <name evidence="1" type="ORF">KXQ929_LOCUS48664</name>
</gene>
<name>A0A820LJH4_9BILA</name>
<reference evidence="1" key="1">
    <citation type="submission" date="2021-02" db="EMBL/GenBank/DDBJ databases">
        <authorList>
            <person name="Nowell W R."/>
        </authorList>
    </citation>
    <scope>NUCLEOTIDE SEQUENCE</scope>
</reference>
<dbReference type="Proteomes" id="UP000663868">
    <property type="component" value="Unassembled WGS sequence"/>
</dbReference>
<dbReference type="AlphaFoldDB" id="A0A820LJH4"/>
<feature type="non-terminal residue" evidence="1">
    <location>
        <position position="1"/>
    </location>
</feature>
<protein>
    <submittedName>
        <fullName evidence="1">Uncharacterized protein</fullName>
    </submittedName>
</protein>
<comment type="caution">
    <text evidence="1">The sequence shown here is derived from an EMBL/GenBank/DDBJ whole genome shotgun (WGS) entry which is preliminary data.</text>
</comment>
<sequence>KTNATQKKILQEILNKFKISLSNHLQEQLFLDNEFIQLYSLIHPISIIRTEENFSIECISKVYEYIIEIPSLKLYKIEFILLYWYYLARNIRELKQQIILQIENIETIGFPGSN</sequence>
<dbReference type="EMBL" id="CAJOBB010019437">
    <property type="protein sequence ID" value="CAF4358317.1"/>
    <property type="molecule type" value="Genomic_DNA"/>
</dbReference>
<evidence type="ECO:0000313" key="2">
    <source>
        <dbReference type="Proteomes" id="UP000663868"/>
    </source>
</evidence>
<accession>A0A820LJH4</accession>
<organism evidence="1 2">
    <name type="scientific">Adineta steineri</name>
    <dbReference type="NCBI Taxonomy" id="433720"/>
    <lineage>
        <taxon>Eukaryota</taxon>
        <taxon>Metazoa</taxon>
        <taxon>Spiralia</taxon>
        <taxon>Gnathifera</taxon>
        <taxon>Rotifera</taxon>
        <taxon>Eurotatoria</taxon>
        <taxon>Bdelloidea</taxon>
        <taxon>Adinetida</taxon>
        <taxon>Adinetidae</taxon>
        <taxon>Adineta</taxon>
    </lineage>
</organism>